<feature type="region of interest" description="Disordered" evidence="4">
    <location>
        <begin position="13"/>
        <end position="100"/>
    </location>
</feature>
<evidence type="ECO:0000313" key="6">
    <source>
        <dbReference type="EMBL" id="MDE51134.1"/>
    </source>
</evidence>
<feature type="compositionally biased region" description="Basic and acidic residues" evidence="4">
    <location>
        <begin position="58"/>
        <end position="88"/>
    </location>
</feature>
<evidence type="ECO:0000259" key="5">
    <source>
        <dbReference type="PROSITE" id="PS50102"/>
    </source>
</evidence>
<sequence>MPIMMDQAEMIATHANTDQTDNITDTTDYSNIKQEIDESPVQKENDVNNSSSLDSDTVSERVAEFQHSSDDRCDERATPQRSDRTADHHHQKKGSVYDTVVGANDQELAKRQYVDDEADDSEDAVPKSKKVATDATVSAVPYDKQENDENYLKDAVSTNLNGYGDHRSNRREQQLLNDESNNGNFVSGQNSSEEKEQERKLFIGGLDYKTSEDTLKKHFGRFGDVIDCVVMREPQSRRSRGFGFVIYANSSMVDKAQLARPHEVDGRQVQSKRAISREDSGNPEAQATVKKLYLGGLSDDTEESELRDYFKAFGNIVNITIAVHHDTGKRRGFAFVEYDDYDPVDKIVLKKYHMIRDKKVQAKKAIPKNEMDARRGGNPRPAMAGAMMAITPGGGGPTPSSLNGPARTVRGGTRGSSSSSLGQSYLWDSPYAPGMHQGYPSSALDGGYPPHQYHLASAHYGANWLMPGGGQASAYGFRGSHGSGASYGRSGYSGHPLAAAAAAASAAAAVASGWSPEYGSYPVATSQAGGGVGPMRLAYQQHRSFRPYSSGSGNYGAGNGNAAPTSRRGYNQ</sequence>
<keyword evidence="1" id="KW-0677">Repeat</keyword>
<feature type="region of interest" description="Disordered" evidence="4">
    <location>
        <begin position="112"/>
        <end position="133"/>
    </location>
</feature>
<gene>
    <name evidence="6" type="primary">Hrb87F_1</name>
    <name evidence="7" type="synonym">Hrb87F_0</name>
    <name evidence="7" type="ORF">g.18649</name>
    <name evidence="6" type="ORF">g.18650</name>
</gene>
<dbReference type="GO" id="GO:0071013">
    <property type="term" value="C:catalytic step 2 spliceosome"/>
    <property type="evidence" value="ECO:0007669"/>
    <property type="project" value="TreeGrafter"/>
</dbReference>
<evidence type="ECO:0000256" key="2">
    <source>
        <dbReference type="ARBA" id="ARBA00022884"/>
    </source>
</evidence>
<dbReference type="Pfam" id="PF00076">
    <property type="entry name" value="RRM_1"/>
    <property type="match status" value="2"/>
</dbReference>
<dbReference type="InterPro" id="IPR012677">
    <property type="entry name" value="Nucleotide-bd_a/b_plait_sf"/>
</dbReference>
<dbReference type="PANTHER" id="PTHR48026:SF14">
    <property type="entry name" value="HETEROGENEOUS NUCLEAR RIBONUCLEOPROTEIN A1"/>
    <property type="match status" value="1"/>
</dbReference>
<dbReference type="SMART" id="SM00360">
    <property type="entry name" value="RRM"/>
    <property type="match status" value="2"/>
</dbReference>
<keyword evidence="2 3" id="KW-0694">RNA-binding</keyword>
<evidence type="ECO:0000256" key="4">
    <source>
        <dbReference type="SAM" id="MobiDB-lite"/>
    </source>
</evidence>
<feature type="compositionally biased region" description="Low complexity" evidence="4">
    <location>
        <begin position="47"/>
        <end position="56"/>
    </location>
</feature>
<dbReference type="GO" id="GO:0098687">
    <property type="term" value="C:chromosomal region"/>
    <property type="evidence" value="ECO:0007669"/>
    <property type="project" value="UniProtKB-ARBA"/>
</dbReference>
<dbReference type="SUPFAM" id="SSF54928">
    <property type="entry name" value="RNA-binding domain, RBD"/>
    <property type="match status" value="2"/>
</dbReference>
<feature type="compositionally biased region" description="Polar residues" evidence="4">
    <location>
        <begin position="175"/>
        <end position="191"/>
    </location>
</feature>
<feature type="region of interest" description="Disordered" evidence="4">
    <location>
        <begin position="545"/>
        <end position="572"/>
    </location>
</feature>
<reference evidence="6" key="1">
    <citation type="submission" date="2018-10" db="EMBL/GenBank/DDBJ databases">
        <title>Transcriptome assembly of Aceria tosichella (Wheat curl mite) Type 2.</title>
        <authorList>
            <person name="Scully E.D."/>
            <person name="Geib S.M."/>
            <person name="Palmer N.A."/>
            <person name="Gupta A.K."/>
            <person name="Sarath G."/>
            <person name="Tatineni S."/>
        </authorList>
    </citation>
    <scope>NUCLEOTIDE SEQUENCE</scope>
    <source>
        <strain evidence="6">LincolnNE</strain>
    </source>
</reference>
<dbReference type="EMBL" id="GGYP01006784">
    <property type="protein sequence ID" value="MDE51555.1"/>
    <property type="molecule type" value="Transcribed_RNA"/>
</dbReference>
<dbReference type="GO" id="GO:0003730">
    <property type="term" value="F:mRNA 3'-UTR binding"/>
    <property type="evidence" value="ECO:0007669"/>
    <property type="project" value="TreeGrafter"/>
</dbReference>
<accession>A0A6G1SKT7</accession>
<dbReference type="PANTHER" id="PTHR48026">
    <property type="entry name" value="HOMOLOGOUS TO DROSOPHILA SQD (SQUID) PROTEIN"/>
    <property type="match status" value="1"/>
</dbReference>
<proteinExistence type="predicted"/>
<feature type="compositionally biased region" description="Low complexity" evidence="4">
    <location>
        <begin position="16"/>
        <end position="28"/>
    </location>
</feature>
<dbReference type="InterPro" id="IPR000504">
    <property type="entry name" value="RRM_dom"/>
</dbReference>
<dbReference type="InterPro" id="IPR035979">
    <property type="entry name" value="RBD_domain_sf"/>
</dbReference>
<feature type="domain" description="RRM" evidence="5">
    <location>
        <begin position="290"/>
        <end position="367"/>
    </location>
</feature>
<name>A0A6G1SKT7_9ACAR</name>
<dbReference type="EMBL" id="GGYP01006363">
    <property type="protein sequence ID" value="MDE51134.1"/>
    <property type="molecule type" value="Transcribed_RNA"/>
</dbReference>
<protein>
    <submittedName>
        <fullName evidence="6">Heterogeneous nuclear ribonucleoprotein 87F</fullName>
    </submittedName>
</protein>
<dbReference type="Gene3D" id="3.30.70.330">
    <property type="match status" value="2"/>
</dbReference>
<organism evidence="6">
    <name type="scientific">Aceria tosichella</name>
    <name type="common">wheat curl mite</name>
    <dbReference type="NCBI Taxonomy" id="561515"/>
    <lineage>
        <taxon>Eukaryota</taxon>
        <taxon>Metazoa</taxon>
        <taxon>Ecdysozoa</taxon>
        <taxon>Arthropoda</taxon>
        <taxon>Chelicerata</taxon>
        <taxon>Arachnida</taxon>
        <taxon>Acari</taxon>
        <taxon>Acariformes</taxon>
        <taxon>Trombidiformes</taxon>
        <taxon>Prostigmata</taxon>
        <taxon>Eupodina</taxon>
        <taxon>Eriophyoidea</taxon>
        <taxon>Eriophyidae</taxon>
        <taxon>Eriophyinae</taxon>
        <taxon>Aceriini</taxon>
        <taxon>Aceria</taxon>
    </lineage>
</organism>
<evidence type="ECO:0000256" key="1">
    <source>
        <dbReference type="ARBA" id="ARBA00022737"/>
    </source>
</evidence>
<feature type="domain" description="RRM" evidence="5">
    <location>
        <begin position="199"/>
        <end position="282"/>
    </location>
</feature>
<evidence type="ECO:0000256" key="3">
    <source>
        <dbReference type="PROSITE-ProRule" id="PRU00176"/>
    </source>
</evidence>
<evidence type="ECO:0000313" key="7">
    <source>
        <dbReference type="EMBL" id="MDE51555.1"/>
    </source>
</evidence>
<feature type="compositionally biased region" description="Basic and acidic residues" evidence="4">
    <location>
        <begin position="34"/>
        <end position="46"/>
    </location>
</feature>
<dbReference type="GO" id="GO:0000398">
    <property type="term" value="P:mRNA splicing, via spliceosome"/>
    <property type="evidence" value="ECO:0007669"/>
    <property type="project" value="TreeGrafter"/>
</dbReference>
<keyword evidence="6" id="KW-0687">Ribonucleoprotein</keyword>
<dbReference type="FunFam" id="3.30.70.330:FF:000040">
    <property type="entry name" value="Heterogeneous nuclear ribonucleoprotein A2/B1"/>
    <property type="match status" value="1"/>
</dbReference>
<feature type="region of interest" description="Disordered" evidence="4">
    <location>
        <begin position="394"/>
        <end position="421"/>
    </location>
</feature>
<feature type="region of interest" description="Disordered" evidence="4">
    <location>
        <begin position="175"/>
        <end position="196"/>
    </location>
</feature>
<dbReference type="AlphaFoldDB" id="A0A6G1SKT7"/>
<dbReference type="PROSITE" id="PS50102">
    <property type="entry name" value="RRM"/>
    <property type="match status" value="2"/>
</dbReference>